<reference evidence="2" key="1">
    <citation type="journal article" date="2018" name="Nat. Plants">
        <title>Whole-genome landscape of Medicago truncatula symbiotic genes.</title>
        <authorList>
            <person name="Pecrix Y."/>
            <person name="Staton S.E."/>
            <person name="Sallet E."/>
            <person name="Lelandais-Briere C."/>
            <person name="Moreau S."/>
            <person name="Carrere S."/>
            <person name="Blein T."/>
            <person name="Jardinaud M.F."/>
            <person name="Latrasse D."/>
            <person name="Zouine M."/>
            <person name="Zahm M."/>
            <person name="Kreplak J."/>
            <person name="Mayjonade B."/>
            <person name="Satge C."/>
            <person name="Perez M."/>
            <person name="Cauet S."/>
            <person name="Marande W."/>
            <person name="Chantry-Darmon C."/>
            <person name="Lopez-Roques C."/>
            <person name="Bouchez O."/>
            <person name="Berard A."/>
            <person name="Debelle F."/>
            <person name="Munos S."/>
            <person name="Bendahmane A."/>
            <person name="Berges H."/>
            <person name="Niebel A."/>
            <person name="Buitink J."/>
            <person name="Frugier F."/>
            <person name="Benhamed M."/>
            <person name="Crespi M."/>
            <person name="Gouzy J."/>
            <person name="Gamas P."/>
        </authorList>
    </citation>
    <scope>NUCLEOTIDE SEQUENCE [LARGE SCALE GENOMIC DNA]</scope>
    <source>
        <strain evidence="2">cv. Jemalong A17</strain>
    </source>
</reference>
<proteinExistence type="predicted"/>
<dbReference type="EMBL" id="PSQE01000008">
    <property type="protein sequence ID" value="RHN43937.1"/>
    <property type="molecule type" value="Genomic_DNA"/>
</dbReference>
<dbReference type="Proteomes" id="UP000265566">
    <property type="component" value="Chromosome 8"/>
</dbReference>
<sequence>MEPERWLFSRKRVLSLVKLLNEVEMGPEKLLKPMLSRTMSGKVKRKSGI</sequence>
<gene>
    <name evidence="1" type="ORF">MtrunA17_Chr8g0393221</name>
</gene>
<name>A0A396GZ61_MEDTR</name>
<dbReference type="Gramene" id="rna50575">
    <property type="protein sequence ID" value="RHN43937.1"/>
    <property type="gene ID" value="gene50575"/>
</dbReference>
<evidence type="ECO:0000313" key="1">
    <source>
        <dbReference type="EMBL" id="RHN43937.1"/>
    </source>
</evidence>
<comment type="caution">
    <text evidence="1">The sequence shown here is derived from an EMBL/GenBank/DDBJ whole genome shotgun (WGS) entry which is preliminary data.</text>
</comment>
<protein>
    <submittedName>
        <fullName evidence="1">Uncharacterized protein</fullName>
    </submittedName>
</protein>
<evidence type="ECO:0000313" key="2">
    <source>
        <dbReference type="Proteomes" id="UP000265566"/>
    </source>
</evidence>
<accession>A0A396GZ61</accession>
<dbReference type="AlphaFoldDB" id="A0A396GZ61"/>
<organism evidence="1 2">
    <name type="scientific">Medicago truncatula</name>
    <name type="common">Barrel medic</name>
    <name type="synonym">Medicago tribuloides</name>
    <dbReference type="NCBI Taxonomy" id="3880"/>
    <lineage>
        <taxon>Eukaryota</taxon>
        <taxon>Viridiplantae</taxon>
        <taxon>Streptophyta</taxon>
        <taxon>Embryophyta</taxon>
        <taxon>Tracheophyta</taxon>
        <taxon>Spermatophyta</taxon>
        <taxon>Magnoliopsida</taxon>
        <taxon>eudicotyledons</taxon>
        <taxon>Gunneridae</taxon>
        <taxon>Pentapetalae</taxon>
        <taxon>rosids</taxon>
        <taxon>fabids</taxon>
        <taxon>Fabales</taxon>
        <taxon>Fabaceae</taxon>
        <taxon>Papilionoideae</taxon>
        <taxon>50 kb inversion clade</taxon>
        <taxon>NPAAA clade</taxon>
        <taxon>Hologalegina</taxon>
        <taxon>IRL clade</taxon>
        <taxon>Trifolieae</taxon>
        <taxon>Medicago</taxon>
    </lineage>
</organism>